<evidence type="ECO:0000313" key="1">
    <source>
        <dbReference type="EMBL" id="CAB4942459.1"/>
    </source>
</evidence>
<name>A0A6J7JI14_9ZZZZ</name>
<dbReference type="AlphaFoldDB" id="A0A6J7JI14"/>
<accession>A0A6J7JI14</accession>
<reference evidence="1" key="1">
    <citation type="submission" date="2020-05" db="EMBL/GenBank/DDBJ databases">
        <authorList>
            <person name="Chiriac C."/>
            <person name="Salcher M."/>
            <person name="Ghai R."/>
            <person name="Kavagutti S V."/>
        </authorList>
    </citation>
    <scope>NUCLEOTIDE SEQUENCE</scope>
</reference>
<organism evidence="1">
    <name type="scientific">freshwater metagenome</name>
    <dbReference type="NCBI Taxonomy" id="449393"/>
    <lineage>
        <taxon>unclassified sequences</taxon>
        <taxon>metagenomes</taxon>
        <taxon>ecological metagenomes</taxon>
    </lineage>
</organism>
<proteinExistence type="predicted"/>
<gene>
    <name evidence="1" type="ORF">UFOPK3543_03324</name>
</gene>
<protein>
    <submittedName>
        <fullName evidence="1">Unannotated protein</fullName>
    </submittedName>
</protein>
<dbReference type="EMBL" id="CAFBMH010000248">
    <property type="protein sequence ID" value="CAB4942459.1"/>
    <property type="molecule type" value="Genomic_DNA"/>
</dbReference>
<sequence length="66" mass="6633">MYSPPKNTTSGDVAEAAVMKPAKSVAPSGTVCWSVTVPPAALYAVAKASAWPLPAALVSLTTAAFL</sequence>